<reference evidence="1 2" key="1">
    <citation type="submission" date="2019-03" db="EMBL/GenBank/DDBJ databases">
        <title>Genomic Encyclopedia of Archaeal and Bacterial Type Strains, Phase II (KMG-II): from individual species to whole genera.</title>
        <authorList>
            <person name="Goeker M."/>
        </authorList>
    </citation>
    <scope>NUCLEOTIDE SEQUENCE [LARGE SCALE GENOMIC DNA]</scope>
    <source>
        <strain evidence="1 2">DSM 19035</strain>
    </source>
</reference>
<evidence type="ECO:0000313" key="1">
    <source>
        <dbReference type="EMBL" id="TDQ06310.1"/>
    </source>
</evidence>
<gene>
    <name evidence="1" type="ORF">ATK78_4380</name>
</gene>
<dbReference type="AlphaFoldDB" id="A0A4V3D0K6"/>
<keyword evidence="2" id="KW-1185">Reference proteome</keyword>
<organism evidence="1 2">
    <name type="scientific">Pedobacter metabolipauper</name>
    <dbReference type="NCBI Taxonomy" id="425513"/>
    <lineage>
        <taxon>Bacteria</taxon>
        <taxon>Pseudomonadati</taxon>
        <taxon>Bacteroidota</taxon>
        <taxon>Sphingobacteriia</taxon>
        <taxon>Sphingobacteriales</taxon>
        <taxon>Sphingobacteriaceae</taxon>
        <taxon>Pedobacter</taxon>
    </lineage>
</organism>
<protein>
    <submittedName>
        <fullName evidence="1">Uncharacterized protein</fullName>
    </submittedName>
</protein>
<dbReference type="EMBL" id="SNYC01000009">
    <property type="protein sequence ID" value="TDQ06310.1"/>
    <property type="molecule type" value="Genomic_DNA"/>
</dbReference>
<sequence length="46" mass="5505">MFKLVFLKRIYSRKVRLNRHYDTIMLKRGLVINQTPPLNVGYLNAL</sequence>
<accession>A0A4V3D0K6</accession>
<comment type="caution">
    <text evidence="1">The sequence shown here is derived from an EMBL/GenBank/DDBJ whole genome shotgun (WGS) entry which is preliminary data.</text>
</comment>
<name>A0A4V3D0K6_9SPHI</name>
<evidence type="ECO:0000313" key="2">
    <source>
        <dbReference type="Proteomes" id="UP000295620"/>
    </source>
</evidence>
<proteinExistence type="predicted"/>
<dbReference type="Proteomes" id="UP000295620">
    <property type="component" value="Unassembled WGS sequence"/>
</dbReference>